<keyword evidence="2" id="KW-1185">Reference proteome</keyword>
<name>A0A126T6V6_9GAMM</name>
<organism evidence="1 2">
    <name type="scientific">Methylomonas denitrificans</name>
    <dbReference type="NCBI Taxonomy" id="1538553"/>
    <lineage>
        <taxon>Bacteria</taxon>
        <taxon>Pseudomonadati</taxon>
        <taxon>Pseudomonadota</taxon>
        <taxon>Gammaproteobacteria</taxon>
        <taxon>Methylococcales</taxon>
        <taxon>Methylococcaceae</taxon>
        <taxon>Methylomonas</taxon>
    </lineage>
</organism>
<dbReference type="InterPro" id="IPR025591">
    <property type="entry name" value="RloB"/>
</dbReference>
<protein>
    <recommendedName>
        <fullName evidence="3">RloB-like protein</fullName>
    </recommendedName>
</protein>
<evidence type="ECO:0008006" key="3">
    <source>
        <dbReference type="Google" id="ProtNLM"/>
    </source>
</evidence>
<gene>
    <name evidence="1" type="ORF">JT25_015195</name>
</gene>
<dbReference type="KEGG" id="mdn:JT25_015195"/>
<dbReference type="Proteomes" id="UP000030512">
    <property type="component" value="Chromosome"/>
</dbReference>
<dbReference type="RefSeq" id="WP_036276566.1">
    <property type="nucleotide sequence ID" value="NZ_CP014476.1"/>
</dbReference>
<dbReference type="OrthoDB" id="5919017at2"/>
<dbReference type="EMBL" id="CP014476">
    <property type="protein sequence ID" value="AMK77806.1"/>
    <property type="molecule type" value="Genomic_DNA"/>
</dbReference>
<evidence type="ECO:0000313" key="1">
    <source>
        <dbReference type="EMBL" id="AMK77806.1"/>
    </source>
</evidence>
<dbReference type="AlphaFoldDB" id="A0A126T6V6"/>
<dbReference type="Pfam" id="PF13707">
    <property type="entry name" value="RloB"/>
    <property type="match status" value="1"/>
</dbReference>
<evidence type="ECO:0000313" key="2">
    <source>
        <dbReference type="Proteomes" id="UP000030512"/>
    </source>
</evidence>
<accession>A0A126T6V6</accession>
<proteinExistence type="predicted"/>
<sequence>MSKSRPQKQTLLLVGEGHDEEAFLKYLKSQLVGREVGLEVKIKNAKGKGAKHVVEWTIRQAKNADYDRVAVLLDTDQDWTPAVKKQAKSKKIIVLESDPCFEAMLLRLYGVTPERDSKKLKRQFEPYVNNAATNSVNYAEYFNPDALKSKRHLEKTIDQLLILLNT</sequence>
<reference evidence="1 2" key="1">
    <citation type="journal article" date="2015" name="Environ. Microbiol.">
        <title>Methane oxidation coupled to nitrate reduction under hypoxia by the Gammaproteobacterium Methylomonas denitrificans, sp. nov. type strain FJG1.</title>
        <authorList>
            <person name="Kits K.D."/>
            <person name="Klotz M.G."/>
            <person name="Stein L.Y."/>
        </authorList>
    </citation>
    <scope>NUCLEOTIDE SEQUENCE [LARGE SCALE GENOMIC DNA]</scope>
    <source>
        <strain evidence="1 2">FJG1</strain>
    </source>
</reference>